<feature type="region of interest" description="Disordered" evidence="5">
    <location>
        <begin position="49"/>
        <end position="82"/>
    </location>
</feature>
<dbReference type="AlphaFoldDB" id="A0A8X8W051"/>
<feature type="compositionally biased region" description="Polar residues" evidence="5">
    <location>
        <begin position="49"/>
        <end position="74"/>
    </location>
</feature>
<evidence type="ECO:0000256" key="4">
    <source>
        <dbReference type="ARBA" id="ARBA00023235"/>
    </source>
</evidence>
<evidence type="ECO:0000256" key="5">
    <source>
        <dbReference type="SAM" id="MobiDB-lite"/>
    </source>
</evidence>
<proteinExistence type="predicted"/>
<dbReference type="EMBL" id="PNBA02000022">
    <property type="protein sequence ID" value="KAG6385564.1"/>
    <property type="molecule type" value="Genomic_DNA"/>
</dbReference>
<evidence type="ECO:0000313" key="8">
    <source>
        <dbReference type="Proteomes" id="UP000298416"/>
    </source>
</evidence>
<keyword evidence="8" id="KW-1185">Reference proteome</keyword>
<protein>
    <recommendedName>
        <fullName evidence="2">peptidylprolyl isomerase</fullName>
        <ecNumber evidence="2">5.2.1.8</ecNumber>
    </recommendedName>
</protein>
<comment type="caution">
    <text evidence="7">The sequence shown here is derived from an EMBL/GenBank/DDBJ whole genome shotgun (WGS) entry which is preliminary data.</text>
</comment>
<reference evidence="7" key="2">
    <citation type="submission" date="2020-08" db="EMBL/GenBank/DDBJ databases">
        <title>Plant Genome Project.</title>
        <authorList>
            <person name="Zhang R.-G."/>
        </authorList>
    </citation>
    <scope>NUCLEOTIDE SEQUENCE</scope>
    <source>
        <strain evidence="7">Huo1</strain>
        <tissue evidence="7">Leaf</tissue>
    </source>
</reference>
<evidence type="ECO:0000313" key="7">
    <source>
        <dbReference type="EMBL" id="KAG6385564.1"/>
    </source>
</evidence>
<comment type="catalytic activity">
    <reaction evidence="1">
        <text>[protein]-peptidylproline (omega=180) = [protein]-peptidylproline (omega=0)</text>
        <dbReference type="Rhea" id="RHEA:16237"/>
        <dbReference type="Rhea" id="RHEA-COMP:10747"/>
        <dbReference type="Rhea" id="RHEA-COMP:10748"/>
        <dbReference type="ChEBI" id="CHEBI:83833"/>
        <dbReference type="ChEBI" id="CHEBI:83834"/>
        <dbReference type="EC" id="5.2.1.8"/>
    </reaction>
</comment>
<accession>A0A8X8W051</accession>
<keyword evidence="3" id="KW-0697">Rotamase</keyword>
<feature type="domain" description="Nucleoplasmin-like" evidence="6">
    <location>
        <begin position="9"/>
        <end position="44"/>
    </location>
</feature>
<organism evidence="7">
    <name type="scientific">Salvia splendens</name>
    <name type="common">Scarlet sage</name>
    <dbReference type="NCBI Taxonomy" id="180675"/>
    <lineage>
        <taxon>Eukaryota</taxon>
        <taxon>Viridiplantae</taxon>
        <taxon>Streptophyta</taxon>
        <taxon>Embryophyta</taxon>
        <taxon>Tracheophyta</taxon>
        <taxon>Spermatophyta</taxon>
        <taxon>Magnoliopsida</taxon>
        <taxon>eudicotyledons</taxon>
        <taxon>Gunneridae</taxon>
        <taxon>Pentapetalae</taxon>
        <taxon>asterids</taxon>
        <taxon>lamiids</taxon>
        <taxon>Lamiales</taxon>
        <taxon>Lamiaceae</taxon>
        <taxon>Nepetoideae</taxon>
        <taxon>Mentheae</taxon>
        <taxon>Salviinae</taxon>
        <taxon>Salvia</taxon>
        <taxon>Salvia subgen. Calosphace</taxon>
        <taxon>core Calosphace</taxon>
    </lineage>
</organism>
<evidence type="ECO:0000259" key="6">
    <source>
        <dbReference type="Pfam" id="PF17800"/>
    </source>
</evidence>
<dbReference type="EC" id="5.2.1.8" evidence="2"/>
<dbReference type="Pfam" id="PF17800">
    <property type="entry name" value="NPL"/>
    <property type="match status" value="1"/>
</dbReference>
<dbReference type="Gene3D" id="2.60.120.340">
    <property type="entry name" value="Nucleoplasmin core domain"/>
    <property type="match status" value="1"/>
</dbReference>
<reference evidence="7" key="1">
    <citation type="submission" date="2018-01" db="EMBL/GenBank/DDBJ databases">
        <authorList>
            <person name="Mao J.F."/>
        </authorList>
    </citation>
    <scope>NUCLEOTIDE SEQUENCE</scope>
    <source>
        <strain evidence="7">Huo1</strain>
        <tissue evidence="7">Leaf</tissue>
    </source>
</reference>
<name>A0A8X8W051_SALSN</name>
<evidence type="ECO:0000256" key="1">
    <source>
        <dbReference type="ARBA" id="ARBA00000971"/>
    </source>
</evidence>
<dbReference type="Proteomes" id="UP000298416">
    <property type="component" value="Unassembled WGS sequence"/>
</dbReference>
<dbReference type="GO" id="GO:0003755">
    <property type="term" value="F:peptidyl-prolyl cis-trans isomerase activity"/>
    <property type="evidence" value="ECO:0007669"/>
    <property type="project" value="UniProtKB-KW"/>
</dbReference>
<keyword evidence="4" id="KW-0413">Isomerase</keyword>
<evidence type="ECO:0000256" key="2">
    <source>
        <dbReference type="ARBA" id="ARBA00013194"/>
    </source>
</evidence>
<dbReference type="PANTHER" id="PTHR43811:SF48">
    <property type="entry name" value="PEPTIDYL-PROLYL CIS-TRANS ISOMERASE FKBP43"/>
    <property type="match status" value="1"/>
</dbReference>
<dbReference type="PANTHER" id="PTHR43811">
    <property type="entry name" value="FKBP-TYPE PEPTIDYL-PROLYL CIS-TRANS ISOMERASE FKPA"/>
    <property type="match status" value="1"/>
</dbReference>
<dbReference type="InterPro" id="IPR041232">
    <property type="entry name" value="NPL"/>
</dbReference>
<gene>
    <name evidence="7" type="ORF">SASPL_154400</name>
</gene>
<sequence length="97" mass="11340">MWVRIVQLPNQTESCHLDLEFEEADDVVFSVIGPQSVYLTGYYIRQNQQSGHQSDSESYGVDIQNSQTDESSYQTDDDDKRRPVKMKVMRVIMFTKR</sequence>
<evidence type="ECO:0000256" key="3">
    <source>
        <dbReference type="ARBA" id="ARBA00023110"/>
    </source>
</evidence>